<dbReference type="Proteomes" id="UP000007842">
    <property type="component" value="Chromosome"/>
</dbReference>
<feature type="domain" description="Chalcone/stilbene synthase N-terminal" evidence="4">
    <location>
        <begin position="64"/>
        <end position="201"/>
    </location>
</feature>
<organism evidence="6 7">
    <name type="scientific">Streptantibioticus cattleyicolor (strain ATCC 35852 / DSM 46488 / JCM 4925 / NBRC 14057 / NRRL 8057)</name>
    <name type="common">Streptomyces cattleya</name>
    <dbReference type="NCBI Taxonomy" id="1003195"/>
    <lineage>
        <taxon>Bacteria</taxon>
        <taxon>Bacillati</taxon>
        <taxon>Actinomycetota</taxon>
        <taxon>Actinomycetes</taxon>
        <taxon>Kitasatosporales</taxon>
        <taxon>Streptomycetaceae</taxon>
        <taxon>Streptantibioticus</taxon>
    </lineage>
</organism>
<evidence type="ECO:0000256" key="1">
    <source>
        <dbReference type="ARBA" id="ARBA00005531"/>
    </source>
</evidence>
<feature type="domain" description="Chalcone/stilbene synthase C-terminal" evidence="5">
    <location>
        <begin position="215"/>
        <end position="337"/>
    </location>
</feature>
<dbReference type="Pfam" id="PF02797">
    <property type="entry name" value="Chal_sti_synt_C"/>
    <property type="match status" value="1"/>
</dbReference>
<dbReference type="SUPFAM" id="SSF53901">
    <property type="entry name" value="Thiolase-like"/>
    <property type="match status" value="2"/>
</dbReference>
<evidence type="ECO:0000256" key="2">
    <source>
        <dbReference type="ARBA" id="ARBA00022679"/>
    </source>
</evidence>
<dbReference type="OrthoDB" id="4334218at2"/>
<dbReference type="EMBL" id="CP003219">
    <property type="protein sequence ID" value="AEW94567.1"/>
    <property type="molecule type" value="Genomic_DNA"/>
</dbReference>
<evidence type="ECO:0000259" key="4">
    <source>
        <dbReference type="Pfam" id="PF00195"/>
    </source>
</evidence>
<dbReference type="InterPro" id="IPR011141">
    <property type="entry name" value="Polyketide_synthase_type-III"/>
</dbReference>
<dbReference type="GO" id="GO:0016747">
    <property type="term" value="F:acyltransferase activity, transferring groups other than amino-acyl groups"/>
    <property type="evidence" value="ECO:0007669"/>
    <property type="project" value="InterPro"/>
</dbReference>
<dbReference type="PANTHER" id="PTHR11877:SF46">
    <property type="entry name" value="TYPE III POLYKETIDE SYNTHASE A"/>
    <property type="match status" value="1"/>
</dbReference>
<comment type="similarity">
    <text evidence="1">Belongs to the thiolase-like superfamily. Chalcone/stilbene synthases family.</text>
</comment>
<dbReference type="RefSeq" id="WP_014142962.1">
    <property type="nucleotide sequence ID" value="NC_016111.1"/>
</dbReference>
<sequence>MHAHVTPPTVRLADHAITIDDLRNDHRTHLPDHPKLLALLRYLGQTGVETLYWSRPIEEAAAPVGVEARTQAANADARRMAAEAATEAIASAGLSPGDIDAVITSHTVWALPTLDVTLVGDVGLRPDVARIPMATVACAGGVQGLVRATDLVRARPGTRVLVVVSEVLSTSYHRSETTPQHAIYKALFSDSAAACVVSADPLAPGFAIEETWEWVMPDSDDRYWGRLDAAGFHFESTKMAPAAPRDSMPDLVKWLDGWRPSWVVIHPGGPGIIEDVARALDLDPAVAARHAYASLTENGNLGGAGVLDVLRRTHSTPPPAGADGLMVGFGPGFTVTALRGTWR</sequence>
<dbReference type="STRING" id="1003195.SCATT_21960"/>
<gene>
    <name evidence="6" type="ordered locus">SCATT_21960</name>
</gene>
<reference evidence="7" key="1">
    <citation type="submission" date="2011-12" db="EMBL/GenBank/DDBJ databases">
        <title>Complete genome sequence of Streptomyces cattleya strain DSM 46488.</title>
        <authorList>
            <person name="Ou H.-Y."/>
            <person name="Li P."/>
            <person name="Zhao C."/>
            <person name="O'Hagan D."/>
            <person name="Deng Z."/>
        </authorList>
    </citation>
    <scope>NUCLEOTIDE SEQUENCE [LARGE SCALE GENOMIC DNA]</scope>
    <source>
        <strain evidence="7">ATCC 35852 / DSM 46488 / JCM 4925 / NBRC 14057 / NRRL 8057</strain>
    </source>
</reference>
<dbReference type="InterPro" id="IPR001099">
    <property type="entry name" value="Chalcone/stilbene_synt_N"/>
</dbReference>
<accession>G8X2D2</accession>
<keyword evidence="2" id="KW-0808">Transferase</keyword>
<dbReference type="Pfam" id="PF00195">
    <property type="entry name" value="Chal_sti_synt_N"/>
    <property type="match status" value="1"/>
</dbReference>
<dbReference type="InterPro" id="IPR012328">
    <property type="entry name" value="Chalcone/stilbene_synt_C"/>
</dbReference>
<dbReference type="AlphaFoldDB" id="F8K0M7"/>
<evidence type="ECO:0000313" key="6">
    <source>
        <dbReference type="EMBL" id="AEW94567.1"/>
    </source>
</evidence>
<accession>F8K0M7</accession>
<evidence type="ECO:0000259" key="5">
    <source>
        <dbReference type="Pfam" id="PF02797"/>
    </source>
</evidence>
<proteinExistence type="inferred from homology"/>
<dbReference type="GO" id="GO:0030639">
    <property type="term" value="P:polyketide biosynthetic process"/>
    <property type="evidence" value="ECO:0007669"/>
    <property type="project" value="TreeGrafter"/>
</dbReference>
<dbReference type="PANTHER" id="PTHR11877">
    <property type="entry name" value="HYDROXYMETHYLGLUTARYL-COA SYNTHASE"/>
    <property type="match status" value="1"/>
</dbReference>
<dbReference type="HOGENOM" id="CLU_034992_0_0_11"/>
<dbReference type="InterPro" id="IPR016039">
    <property type="entry name" value="Thiolase-like"/>
</dbReference>
<evidence type="ECO:0000313" key="7">
    <source>
        <dbReference type="Proteomes" id="UP000007842"/>
    </source>
</evidence>
<evidence type="ECO:0000256" key="3">
    <source>
        <dbReference type="PIRSR" id="PIRSR000451-1"/>
    </source>
</evidence>
<dbReference type="PIRSF" id="PIRSF000451">
    <property type="entry name" value="PKS_III"/>
    <property type="match status" value="1"/>
</dbReference>
<dbReference type="KEGG" id="sct:SCAT_2215"/>
<feature type="active site" description="Acyl-thioester intermediate" evidence="3">
    <location>
        <position position="138"/>
    </location>
</feature>
<dbReference type="KEGG" id="scy:SCATT_21960"/>
<name>F8K0M7_STREN</name>
<protein>
    <submittedName>
        <fullName evidence="6">Type III PKS</fullName>
    </submittedName>
</protein>
<dbReference type="Gene3D" id="3.40.47.10">
    <property type="match status" value="2"/>
</dbReference>
<dbReference type="PATRIC" id="fig|1003195.11.peg.3729"/>
<dbReference type="eggNOG" id="COG3424">
    <property type="taxonomic scope" value="Bacteria"/>
</dbReference>
<keyword evidence="7" id="KW-1185">Reference proteome</keyword>